<evidence type="ECO:0000256" key="1">
    <source>
        <dbReference type="SAM" id="MobiDB-lite"/>
    </source>
</evidence>
<reference evidence="2 3" key="1">
    <citation type="submission" date="2016-07" db="EMBL/GenBank/DDBJ databases">
        <title>Pervasive Adenine N6-methylation of Active Genes in Fungi.</title>
        <authorList>
            <consortium name="DOE Joint Genome Institute"/>
            <person name="Mondo S.J."/>
            <person name="Dannebaum R.O."/>
            <person name="Kuo R.C."/>
            <person name="Labutti K."/>
            <person name="Haridas S."/>
            <person name="Kuo A."/>
            <person name="Salamov A."/>
            <person name="Ahrendt S.R."/>
            <person name="Lipzen A."/>
            <person name="Sullivan W."/>
            <person name="Andreopoulos W.B."/>
            <person name="Clum A."/>
            <person name="Lindquist E."/>
            <person name="Daum C."/>
            <person name="Ramamoorthy G.K."/>
            <person name="Gryganskyi A."/>
            <person name="Culley D."/>
            <person name="Magnuson J.K."/>
            <person name="James T.Y."/>
            <person name="O'Malley M.A."/>
            <person name="Stajich J.E."/>
            <person name="Spatafora J.W."/>
            <person name="Visel A."/>
            <person name="Grigoriev I.V."/>
        </authorList>
    </citation>
    <scope>NUCLEOTIDE SEQUENCE [LARGE SCALE GENOMIC DNA]</scope>
    <source>
        <strain evidence="2 3">NRRL 1336</strain>
    </source>
</reference>
<proteinExistence type="predicted"/>
<keyword evidence="3" id="KW-1185">Reference proteome</keyword>
<organism evidence="2 3">
    <name type="scientific">Absidia repens</name>
    <dbReference type="NCBI Taxonomy" id="90262"/>
    <lineage>
        <taxon>Eukaryota</taxon>
        <taxon>Fungi</taxon>
        <taxon>Fungi incertae sedis</taxon>
        <taxon>Mucoromycota</taxon>
        <taxon>Mucoromycotina</taxon>
        <taxon>Mucoromycetes</taxon>
        <taxon>Mucorales</taxon>
        <taxon>Cunninghamellaceae</taxon>
        <taxon>Absidia</taxon>
    </lineage>
</organism>
<evidence type="ECO:0000313" key="2">
    <source>
        <dbReference type="EMBL" id="ORZ18626.1"/>
    </source>
</evidence>
<evidence type="ECO:0008006" key="4">
    <source>
        <dbReference type="Google" id="ProtNLM"/>
    </source>
</evidence>
<accession>A0A1X2ILG9</accession>
<feature type="compositionally biased region" description="Low complexity" evidence="1">
    <location>
        <begin position="127"/>
        <end position="143"/>
    </location>
</feature>
<comment type="caution">
    <text evidence="2">The sequence shown here is derived from an EMBL/GenBank/DDBJ whole genome shotgun (WGS) entry which is preliminary data.</text>
</comment>
<dbReference type="STRING" id="90262.A0A1X2ILG9"/>
<gene>
    <name evidence="2" type="ORF">BCR42DRAFT_411293</name>
</gene>
<feature type="region of interest" description="Disordered" evidence="1">
    <location>
        <begin position="242"/>
        <end position="264"/>
    </location>
</feature>
<feature type="compositionally biased region" description="Low complexity" evidence="1">
    <location>
        <begin position="45"/>
        <end position="54"/>
    </location>
</feature>
<dbReference type="AlphaFoldDB" id="A0A1X2ILG9"/>
<dbReference type="PANTHER" id="PTHR36050">
    <property type="entry name" value="O-FUCOSYLTRANSFERASE 30"/>
    <property type="match status" value="1"/>
</dbReference>
<dbReference type="OrthoDB" id="1882547at2759"/>
<feature type="region of interest" description="Disordered" evidence="1">
    <location>
        <begin position="127"/>
        <end position="147"/>
    </location>
</feature>
<dbReference type="Gene3D" id="3.40.50.11350">
    <property type="match status" value="1"/>
</dbReference>
<name>A0A1X2ILG9_9FUNG</name>
<dbReference type="EMBL" id="MCGE01000008">
    <property type="protein sequence ID" value="ORZ18626.1"/>
    <property type="molecule type" value="Genomic_DNA"/>
</dbReference>
<sequence>MTFLYSPRSLKRNRLLKKISLVCLVLSLGVLFYLAKNGPDNELRSTSFSSSSSSIQHQRYHLHEQENNKPYLKNQQGQQDEQFDIDVTVPRHAILDSLRKAKESRLSRINQQNNADEQRPLAKIDQPIQHHQQQSPPASQAIAESKNQTTVLEDKVYKSSRDDLYLPHGDGKDPEEKYIGFYPHSGFHNQRIALVNALMLAERLNRTLLMPPVMLGSPIHWRKHDSLDSYHRRTSKASLDHCRNYLESPPPPPPSTTNDTSSISEQCRQSFRYTSLRWDRLFDLDKIKQRVRIRYRDDYERAYLERNYDISRSDIYYVKDNLLYDYRIVETNRLSNKNPVTVGKYQRIIAMDELEARQERMISFGSLFGNGRVIVNDQMPTLDYFNRQLTFQRKALPGLFDEMDRMLGILGGPLSYISIHARVGDSIFERYAPEVMEKLWSDLQMYMPLLENGKNENKVGGQQEQQQKCYQVQPQSTSGDGSSMILGPAVDWDRQLVLGNRPLVMFMATDTPQPREHELFKNIYDTFPCVVTLNDLFDFAESPLATMVNPEDGVNYGKFLIPFLDGLMASRAQSFSGSMWSTFSKYIQFLHHVYMTSD</sequence>
<dbReference type="Proteomes" id="UP000193560">
    <property type="component" value="Unassembled WGS sequence"/>
</dbReference>
<dbReference type="PANTHER" id="PTHR36050:SF1">
    <property type="entry name" value="O-FUCOSYLTRANSFERASE 30"/>
    <property type="match status" value="1"/>
</dbReference>
<feature type="region of interest" description="Disordered" evidence="1">
    <location>
        <begin position="43"/>
        <end position="62"/>
    </location>
</feature>
<evidence type="ECO:0000313" key="3">
    <source>
        <dbReference type="Proteomes" id="UP000193560"/>
    </source>
</evidence>
<protein>
    <recommendedName>
        <fullName evidence="4">GDP-fucose protein O-fucosyltransferase-domain-containing protein</fullName>
    </recommendedName>
</protein>